<evidence type="ECO:0000259" key="4">
    <source>
        <dbReference type="PROSITE" id="PS50850"/>
    </source>
</evidence>
<dbReference type="Pfam" id="PF07690">
    <property type="entry name" value="MFS_1"/>
    <property type="match status" value="1"/>
</dbReference>
<feature type="transmembrane region" description="Helical" evidence="3">
    <location>
        <begin position="85"/>
        <end position="104"/>
    </location>
</feature>
<evidence type="ECO:0000256" key="2">
    <source>
        <dbReference type="SAM" id="MobiDB-lite"/>
    </source>
</evidence>
<dbReference type="InterPro" id="IPR050327">
    <property type="entry name" value="Proton-linked_MCT"/>
</dbReference>
<feature type="transmembrane region" description="Helical" evidence="3">
    <location>
        <begin position="116"/>
        <end position="135"/>
    </location>
</feature>
<accession>A0AAV6VI75</accession>
<dbReference type="InterPro" id="IPR011701">
    <property type="entry name" value="MFS"/>
</dbReference>
<dbReference type="Gene3D" id="1.20.1250.20">
    <property type="entry name" value="MFS general substrate transporter like domains"/>
    <property type="match status" value="1"/>
</dbReference>
<evidence type="ECO:0000313" key="5">
    <source>
        <dbReference type="EMBL" id="KAG8195823.1"/>
    </source>
</evidence>
<feature type="region of interest" description="Disordered" evidence="2">
    <location>
        <begin position="473"/>
        <end position="496"/>
    </location>
</feature>
<evidence type="ECO:0000256" key="3">
    <source>
        <dbReference type="SAM" id="Phobius"/>
    </source>
</evidence>
<feature type="transmembrane region" description="Helical" evidence="3">
    <location>
        <begin position="52"/>
        <end position="73"/>
    </location>
</feature>
<feature type="compositionally biased region" description="Basic residues" evidence="2">
    <location>
        <begin position="527"/>
        <end position="546"/>
    </location>
</feature>
<dbReference type="EMBL" id="JAFNEN010000077">
    <property type="protein sequence ID" value="KAG8195823.1"/>
    <property type="molecule type" value="Genomic_DNA"/>
</dbReference>
<feature type="transmembrane region" description="Helical" evidence="3">
    <location>
        <begin position="220"/>
        <end position="243"/>
    </location>
</feature>
<evidence type="ECO:0000256" key="1">
    <source>
        <dbReference type="ARBA" id="ARBA00004141"/>
    </source>
</evidence>
<dbReference type="Proteomes" id="UP000827092">
    <property type="component" value="Unassembled WGS sequence"/>
</dbReference>
<dbReference type="InterPro" id="IPR036259">
    <property type="entry name" value="MFS_trans_sf"/>
</dbReference>
<feature type="region of interest" description="Disordered" evidence="2">
    <location>
        <begin position="523"/>
        <end position="565"/>
    </location>
</feature>
<proteinExistence type="predicted"/>
<feature type="transmembrane region" description="Helical" evidence="3">
    <location>
        <begin position="280"/>
        <end position="298"/>
    </location>
</feature>
<feature type="domain" description="Major facilitator superfamily (MFS) profile" evidence="4">
    <location>
        <begin position="1"/>
        <end position="368"/>
    </location>
</feature>
<dbReference type="PROSITE" id="PS50850">
    <property type="entry name" value="MFS"/>
    <property type="match status" value="1"/>
</dbReference>
<feature type="transmembrane region" description="Helical" evidence="3">
    <location>
        <begin position="27"/>
        <end position="46"/>
    </location>
</feature>
<evidence type="ECO:0000313" key="6">
    <source>
        <dbReference type="Proteomes" id="UP000827092"/>
    </source>
</evidence>
<keyword evidence="3" id="KW-1133">Transmembrane helix</keyword>
<feature type="transmembrane region" description="Helical" evidence="3">
    <location>
        <begin position="187"/>
        <end position="208"/>
    </location>
</feature>
<name>A0AAV6VI75_9ARAC</name>
<dbReference type="SUPFAM" id="SSF103473">
    <property type="entry name" value="MFS general substrate transporter"/>
    <property type="match status" value="1"/>
</dbReference>
<feature type="transmembrane region" description="Helical" evidence="3">
    <location>
        <begin position="255"/>
        <end position="274"/>
    </location>
</feature>
<dbReference type="GO" id="GO:0016020">
    <property type="term" value="C:membrane"/>
    <property type="evidence" value="ECO:0007669"/>
    <property type="project" value="UniProtKB-SubCell"/>
</dbReference>
<feature type="transmembrane region" description="Helical" evidence="3">
    <location>
        <begin position="344"/>
        <end position="363"/>
    </location>
</feature>
<sequence>MGTSSISVTLLFTPIVVALSRRKSTRLLAILGGLVGALGCLFTSFATQFHQLFFSFGAILGVGFGLTRGTSSIMVGQYFKKRREVAEIFVICGTGVGMAGTPLLVNHVVSTLGWRLGLQAMTGLVSLTFILGIFYRPASLYHPQRRAILHLKGLQKRSKAKDKSLQPKDSKPPFFDFAVLKSRTVQILIAGSVLSAFGIYAPVLLLMYQGSKEGLDHDTILHLQAYLGLGSALGTASLGLLVVRNSINCFVAKQYLVQACVLLLGLVLLGFMKLREPGGYVLFAWVYGFFLGGYMYALKTFTFEKVRARNFARAWGFVQGCQGVPLLIGAALTGYLNELNDDRIGFYFSAICIITGGLILYFIDVHKRNVQRQKSNATSANYGSERSTSAAADRRAYYNRRVTLQELADAKMLAKQHRVSADLMHKPELTCISEEAIMDNIFDDYVDDGITSCNKEEKYLMLSEFENNLINTQESSSVSQDMRKLAQERKGREEEPPMLEHCPNCFKVVPMDGGALCDLDKVESPKKTHVSRSSAKKHTFSRRKDHKTKECPLQNDIIDEATSSL</sequence>
<organism evidence="5 6">
    <name type="scientific">Oedothorax gibbosus</name>
    <dbReference type="NCBI Taxonomy" id="931172"/>
    <lineage>
        <taxon>Eukaryota</taxon>
        <taxon>Metazoa</taxon>
        <taxon>Ecdysozoa</taxon>
        <taxon>Arthropoda</taxon>
        <taxon>Chelicerata</taxon>
        <taxon>Arachnida</taxon>
        <taxon>Araneae</taxon>
        <taxon>Araneomorphae</taxon>
        <taxon>Entelegynae</taxon>
        <taxon>Araneoidea</taxon>
        <taxon>Linyphiidae</taxon>
        <taxon>Erigoninae</taxon>
        <taxon>Oedothorax</taxon>
    </lineage>
</organism>
<keyword evidence="6" id="KW-1185">Reference proteome</keyword>
<reference evidence="5 6" key="1">
    <citation type="journal article" date="2022" name="Nat. Ecol. Evol.">
        <title>A masculinizing supergene underlies an exaggerated male reproductive morph in a spider.</title>
        <authorList>
            <person name="Hendrickx F."/>
            <person name="De Corte Z."/>
            <person name="Sonet G."/>
            <person name="Van Belleghem S.M."/>
            <person name="Kostlbacher S."/>
            <person name="Vangestel C."/>
        </authorList>
    </citation>
    <scope>NUCLEOTIDE SEQUENCE [LARGE SCALE GENOMIC DNA]</scope>
    <source>
        <strain evidence="5">W744_W776</strain>
    </source>
</reference>
<comment type="caution">
    <text evidence="5">The sequence shown here is derived from an EMBL/GenBank/DDBJ whole genome shotgun (WGS) entry which is preliminary data.</text>
</comment>
<feature type="transmembrane region" description="Helical" evidence="3">
    <location>
        <begin position="310"/>
        <end position="332"/>
    </location>
</feature>
<dbReference type="GO" id="GO:0022857">
    <property type="term" value="F:transmembrane transporter activity"/>
    <property type="evidence" value="ECO:0007669"/>
    <property type="project" value="InterPro"/>
</dbReference>
<feature type="compositionally biased region" description="Basic and acidic residues" evidence="2">
    <location>
        <begin position="481"/>
        <end position="495"/>
    </location>
</feature>
<keyword evidence="3" id="KW-0472">Membrane</keyword>
<dbReference type="PANTHER" id="PTHR11360:SF251">
    <property type="entry name" value="MAJOR FACILITATOR SUPERFAMILY (MFS) PROFILE DOMAIN-CONTAINING PROTEIN"/>
    <property type="match status" value="1"/>
</dbReference>
<keyword evidence="3" id="KW-0812">Transmembrane</keyword>
<gene>
    <name evidence="5" type="ORF">JTE90_008522</name>
</gene>
<comment type="subcellular location">
    <subcellularLocation>
        <location evidence="1">Membrane</location>
        <topology evidence="1">Multi-pass membrane protein</topology>
    </subcellularLocation>
</comment>
<protein>
    <recommendedName>
        <fullName evidence="4">Major facilitator superfamily (MFS) profile domain-containing protein</fullName>
    </recommendedName>
</protein>
<dbReference type="AlphaFoldDB" id="A0AAV6VI75"/>
<dbReference type="InterPro" id="IPR020846">
    <property type="entry name" value="MFS_dom"/>
</dbReference>
<dbReference type="PANTHER" id="PTHR11360">
    <property type="entry name" value="MONOCARBOXYLATE TRANSPORTER"/>
    <property type="match status" value="1"/>
</dbReference>